<dbReference type="PANTHER" id="PTHR46935">
    <property type="entry name" value="OS01G0674700 PROTEIN"/>
    <property type="match status" value="1"/>
</dbReference>
<evidence type="ECO:0000256" key="9">
    <source>
        <dbReference type="ARBA" id="ARBA00022776"/>
    </source>
</evidence>
<evidence type="ECO:0000256" key="16">
    <source>
        <dbReference type="PIRSR" id="PIRSR606689-2"/>
    </source>
</evidence>
<dbReference type="PROSITE" id="PS51419">
    <property type="entry name" value="RAB"/>
    <property type="match status" value="1"/>
</dbReference>
<dbReference type="Gene3D" id="3.40.50.300">
    <property type="entry name" value="P-loop containing nucleotide triphosphate hydrolases"/>
    <property type="match status" value="1"/>
</dbReference>
<comment type="similarity">
    <text evidence="4">Belongs to the small GTPase superfamily. Arf family.</text>
</comment>
<keyword evidence="12" id="KW-0458">Lysosome</keyword>
<evidence type="ECO:0000259" key="19">
    <source>
        <dbReference type="Pfam" id="PF17177"/>
    </source>
</evidence>
<feature type="binding site" evidence="15">
    <location>
        <begin position="26"/>
        <end position="33"/>
    </location>
    <ligand>
        <name>GTP</name>
        <dbReference type="ChEBI" id="CHEBI:37565"/>
    </ligand>
</feature>
<dbReference type="PROSITE" id="PS51375">
    <property type="entry name" value="PPR"/>
    <property type="match status" value="3"/>
</dbReference>
<dbReference type="Pfam" id="PF01535">
    <property type="entry name" value="PPR"/>
    <property type="match status" value="2"/>
</dbReference>
<feature type="binding site" evidence="16">
    <location>
        <position position="33"/>
    </location>
    <ligand>
        <name>Mg(2+)</name>
        <dbReference type="ChEBI" id="CHEBI:18420"/>
    </ligand>
</feature>
<dbReference type="InterPro" id="IPR044154">
    <property type="entry name" value="Arl8a/8b"/>
</dbReference>
<feature type="domain" description="PROP1-like PPR" evidence="19">
    <location>
        <begin position="473"/>
        <end position="573"/>
    </location>
</feature>
<evidence type="ECO:0000256" key="18">
    <source>
        <dbReference type="SAM" id="MobiDB-lite"/>
    </source>
</evidence>
<proteinExistence type="inferred from homology"/>
<evidence type="ECO:0000256" key="7">
    <source>
        <dbReference type="ARBA" id="ARBA00022741"/>
    </source>
</evidence>
<dbReference type="Proteomes" id="UP000008311">
    <property type="component" value="Unassembled WGS sequence"/>
</dbReference>
<dbReference type="CDD" id="cd04159">
    <property type="entry name" value="Arl10_like"/>
    <property type="match status" value="1"/>
</dbReference>
<dbReference type="FunFam" id="1.25.40.10:FF:001552">
    <property type="entry name" value="Predicted protein"/>
    <property type="match status" value="1"/>
</dbReference>
<dbReference type="InterPro" id="IPR002885">
    <property type="entry name" value="PPR_rpt"/>
</dbReference>
<dbReference type="SUPFAM" id="SSF52540">
    <property type="entry name" value="P-loop containing nucleoside triphosphate hydrolases"/>
    <property type="match status" value="1"/>
</dbReference>
<dbReference type="SMART" id="SM00177">
    <property type="entry name" value="ARF"/>
    <property type="match status" value="1"/>
</dbReference>
<evidence type="ECO:0000256" key="6">
    <source>
        <dbReference type="ARBA" id="ARBA00022737"/>
    </source>
</evidence>
<comment type="function">
    <text evidence="13">May play a role in lysosome motility. May play a role in chromosome segregation.</text>
</comment>
<dbReference type="GO" id="GO:0051301">
    <property type="term" value="P:cell division"/>
    <property type="evidence" value="ECO:0007669"/>
    <property type="project" value="UniProtKB-KW"/>
</dbReference>
<evidence type="ECO:0000256" key="8">
    <source>
        <dbReference type="ARBA" id="ARBA00022753"/>
    </source>
</evidence>
<evidence type="ECO:0000256" key="4">
    <source>
        <dbReference type="ARBA" id="ARBA00010290"/>
    </source>
</evidence>
<feature type="binding site" evidence="16">
    <location>
        <position position="51"/>
    </location>
    <ligand>
        <name>Mg(2+)</name>
        <dbReference type="ChEBI" id="CHEBI:18420"/>
    </ligand>
</feature>
<reference evidence="21" key="1">
    <citation type="journal article" date="2010" name="Nat. Biotechnol.">
        <title>Draft genome sequence of the oilseed species Ricinus communis.</title>
        <authorList>
            <person name="Chan A.P."/>
            <person name="Crabtree J."/>
            <person name="Zhao Q."/>
            <person name="Lorenzi H."/>
            <person name="Orvis J."/>
            <person name="Puiu D."/>
            <person name="Melake-Berhan A."/>
            <person name="Jones K.M."/>
            <person name="Redman J."/>
            <person name="Chen G."/>
            <person name="Cahoon E.B."/>
            <person name="Gedil M."/>
            <person name="Stanke M."/>
            <person name="Haas B.J."/>
            <person name="Wortman J.R."/>
            <person name="Fraser-Liggett C.M."/>
            <person name="Ravel J."/>
            <person name="Rabinowicz P.D."/>
        </authorList>
    </citation>
    <scope>NUCLEOTIDE SEQUENCE [LARGE SCALE GENOMIC DNA]</scope>
    <source>
        <strain evidence="21">cv. Hale</strain>
    </source>
</reference>
<dbReference type="GO" id="GO:0009658">
    <property type="term" value="P:chloroplast organization"/>
    <property type="evidence" value="ECO:0000318"/>
    <property type="project" value="GO_Central"/>
</dbReference>
<evidence type="ECO:0000256" key="14">
    <source>
        <dbReference type="ARBA" id="ARBA00064590"/>
    </source>
</evidence>
<dbReference type="NCBIfam" id="TIGR00756">
    <property type="entry name" value="PPR"/>
    <property type="match status" value="1"/>
</dbReference>
<dbReference type="GO" id="GO:0015031">
    <property type="term" value="P:protein transport"/>
    <property type="evidence" value="ECO:0007669"/>
    <property type="project" value="InterPro"/>
</dbReference>
<keyword evidence="8" id="KW-0967">Endosome</keyword>
<evidence type="ECO:0000256" key="12">
    <source>
        <dbReference type="ARBA" id="ARBA00023228"/>
    </source>
</evidence>
<evidence type="ECO:0000256" key="5">
    <source>
        <dbReference type="ARBA" id="ARBA00022618"/>
    </source>
</evidence>
<dbReference type="eggNOG" id="KOG0075">
    <property type="taxonomic scope" value="Eukaryota"/>
</dbReference>
<feature type="repeat" description="PPR" evidence="17">
    <location>
        <begin position="505"/>
        <end position="539"/>
    </location>
</feature>
<dbReference type="FunCoup" id="B9SH09">
    <property type="interactions" value="1430"/>
</dbReference>
<keyword evidence="7 15" id="KW-0547">Nucleotide-binding</keyword>
<dbReference type="PROSITE" id="PS51417">
    <property type="entry name" value="ARF"/>
    <property type="match status" value="1"/>
</dbReference>
<comment type="subcellular location">
    <subcellularLocation>
        <location evidence="1">Cytoplasm</location>
        <location evidence="1">Cytoskeleton</location>
        <location evidence="1">Spindle</location>
    </subcellularLocation>
    <subcellularLocation>
        <location evidence="2">Late endosome membrane</location>
    </subcellularLocation>
    <subcellularLocation>
        <location evidence="3">Lysosome membrane</location>
    </subcellularLocation>
</comment>
<dbReference type="Gene3D" id="1.25.40.10">
    <property type="entry name" value="Tetratricopeptide repeat domain"/>
    <property type="match status" value="3"/>
</dbReference>
<evidence type="ECO:0000256" key="3">
    <source>
        <dbReference type="ARBA" id="ARBA00004656"/>
    </source>
</evidence>
<dbReference type="InterPro" id="IPR011990">
    <property type="entry name" value="TPR-like_helical_dom_sf"/>
</dbReference>
<dbReference type="SMART" id="SM00175">
    <property type="entry name" value="RAB"/>
    <property type="match status" value="1"/>
</dbReference>
<dbReference type="Pfam" id="PF00025">
    <property type="entry name" value="Arf"/>
    <property type="match status" value="1"/>
</dbReference>
<keyword evidence="21" id="KW-1185">Reference proteome</keyword>
<gene>
    <name evidence="20" type="ORF">RCOM_0580760</name>
</gene>
<feature type="repeat" description="PPR" evidence="17">
    <location>
        <begin position="470"/>
        <end position="504"/>
    </location>
</feature>
<dbReference type="InParanoid" id="B9SH09"/>
<keyword evidence="16" id="KW-0460">Magnesium</keyword>
<dbReference type="GO" id="GO:0007059">
    <property type="term" value="P:chromosome segregation"/>
    <property type="evidence" value="ECO:0007669"/>
    <property type="project" value="UniProtKB-KW"/>
</dbReference>
<feature type="repeat" description="PPR" evidence="17">
    <location>
        <begin position="540"/>
        <end position="574"/>
    </location>
</feature>
<keyword evidence="5" id="KW-0132">Cell division</keyword>
<feature type="binding site" evidence="15">
    <location>
        <begin position="129"/>
        <end position="132"/>
    </location>
    <ligand>
        <name>GTP</name>
        <dbReference type="ChEBI" id="CHEBI:37565"/>
    </ligand>
</feature>
<organism evidence="20 21">
    <name type="scientific">Ricinus communis</name>
    <name type="common">Castor bean</name>
    <dbReference type="NCBI Taxonomy" id="3988"/>
    <lineage>
        <taxon>Eukaryota</taxon>
        <taxon>Viridiplantae</taxon>
        <taxon>Streptophyta</taxon>
        <taxon>Embryophyta</taxon>
        <taxon>Tracheophyta</taxon>
        <taxon>Spermatophyta</taxon>
        <taxon>Magnoliopsida</taxon>
        <taxon>eudicotyledons</taxon>
        <taxon>Gunneridae</taxon>
        <taxon>Pentapetalae</taxon>
        <taxon>rosids</taxon>
        <taxon>fabids</taxon>
        <taxon>Malpighiales</taxon>
        <taxon>Euphorbiaceae</taxon>
        <taxon>Acalyphoideae</taxon>
        <taxon>Acalypheae</taxon>
        <taxon>Ricinus</taxon>
    </lineage>
</organism>
<accession>B9SH09</accession>
<dbReference type="InterPro" id="IPR027417">
    <property type="entry name" value="P-loop_NTPase"/>
</dbReference>
<comment type="subunit">
    <text evidence="14">Interacts with tubulin.</text>
</comment>
<dbReference type="GO" id="GO:0046872">
    <property type="term" value="F:metal ion binding"/>
    <property type="evidence" value="ECO:0007669"/>
    <property type="project" value="UniProtKB-KW"/>
</dbReference>
<dbReference type="GO" id="GO:0005765">
    <property type="term" value="C:lysosomal membrane"/>
    <property type="evidence" value="ECO:0007669"/>
    <property type="project" value="UniProtKB-SubCell"/>
</dbReference>
<keyword evidence="16" id="KW-0479">Metal-binding</keyword>
<evidence type="ECO:0000256" key="2">
    <source>
        <dbReference type="ARBA" id="ARBA00004414"/>
    </source>
</evidence>
<dbReference type="InterPro" id="IPR044645">
    <property type="entry name" value="DG1/EMB2279-like"/>
</dbReference>
<dbReference type="NCBIfam" id="TIGR00231">
    <property type="entry name" value="small_GTP"/>
    <property type="match status" value="1"/>
</dbReference>
<dbReference type="FunFam" id="3.40.50.300:FF:000441">
    <property type="entry name" value="ADP-ribosylation factor-like protein 8a"/>
    <property type="match status" value="1"/>
</dbReference>
<sequence length="1010" mass="114310">MGLWEAFLNWLRSLFFKQEMELSLIGLQNAGKTSLVNVVATGGYSEDMIPTVGFNMRKVTKGNVTIKLWDLGGQPRFRSMWERYCRAVSAIVYVVDAADPDNLNISRSELHDLLSKPSLSGIPLLVLGNKIDKPGALSKQALTDEMGLKSITDREVCCFMISCKNSTNIDSVIDWLQIQKHNRKITKVSQAQLTASQKQALAEESHFQTLTSEYRTFTKAIKGETRSSTSGLLVGRPWERIERVKLREIVSGSNQFNGNKLNVESLRELKENFEDGLNWVLDNDIELENNDDWLSSENQWQYDPAKRRRNDKEEIRFLVDRLSKRDVTVRDWKLAKIMKQSGLRFSEGQLMKIVEGLGNKGKWEQAMAVVEWVYNDKERRDSKSRFVYTKLLSVLRIERRPKEALRIFNSMREDHNLYPDMAAYHVIAVTLGQAGNLKELLKIVECMKQQPSKRINKMCYKRWDPVLEPDIVIYNAVLNACVPTQQWKGVAWVFEQLRKSGLKPNGATYGLAMEVMLNSGKYDLVHELFRKMNRSGEAPKALTYKVLVRAFWEEGKVNEAMEAVRDMENRGVVGTASLYYELACCLCYYGMWQDAMLEVKKMKNLRHSKPLEVTFTGLIMSSLDGGHVSDCISIFEYMKAYCVPNIGTINIMLKVYGRNDLFSKAKELFGEIKGTNNDGTYLVPDEFTYSSMLEASASALQWEYFELVYKEMTFCGYQLDQKKHASLLVEASRVGKYHLLEHAFDAALEAGEIPHHLLFTEMVFQATAQQNYERAVVLVNTLALAPFKISEKQWIDLFQKNGDKITQDGLEKLLDALRSSDVASEPTVANLSRTLHSLCGRGRSEYLSGSTSLGIDVTNSSYLDSGSRKIMGDKGPEMHEDTLIDKTDIAYGDLSVTRSNTGGEGSDDTDEASSSPRNYSTDRDGIASICTNVKIFGDDEASGASTDCLDFDEMEYGIPINQVDDSCGTKLPSADEILDIWKESRKGRLFFPFQLHKNEPTSVPKNVNEG</sequence>
<dbReference type="SMART" id="SM00178">
    <property type="entry name" value="SAR"/>
    <property type="match status" value="1"/>
</dbReference>
<evidence type="ECO:0000256" key="10">
    <source>
        <dbReference type="ARBA" id="ARBA00022829"/>
    </source>
</evidence>
<dbReference type="GO" id="GO:0005819">
    <property type="term" value="C:spindle"/>
    <property type="evidence" value="ECO:0007669"/>
    <property type="project" value="UniProtKB-SubCell"/>
</dbReference>
<dbReference type="GO" id="GO:0031902">
    <property type="term" value="C:late endosome membrane"/>
    <property type="evidence" value="ECO:0007669"/>
    <property type="project" value="UniProtKB-SubCell"/>
</dbReference>
<evidence type="ECO:0000256" key="17">
    <source>
        <dbReference type="PROSITE-ProRule" id="PRU00708"/>
    </source>
</evidence>
<keyword evidence="10" id="KW-0159">Chromosome partition</keyword>
<dbReference type="STRING" id="3988.B9SH09"/>
<keyword evidence="9" id="KW-0498">Mitosis</keyword>
<feature type="binding site" evidence="15">
    <location>
        <position position="73"/>
    </location>
    <ligand>
        <name>GTP</name>
        <dbReference type="ChEBI" id="CHEBI:37565"/>
    </ligand>
</feature>
<evidence type="ECO:0000256" key="1">
    <source>
        <dbReference type="ARBA" id="ARBA00004186"/>
    </source>
</evidence>
<dbReference type="EMBL" id="EQ973956">
    <property type="protein sequence ID" value="EEF37106.1"/>
    <property type="molecule type" value="Genomic_DNA"/>
</dbReference>
<dbReference type="GO" id="GO:0009507">
    <property type="term" value="C:chloroplast"/>
    <property type="evidence" value="ECO:0000318"/>
    <property type="project" value="GO_Central"/>
</dbReference>
<keyword evidence="11 15" id="KW-0342">GTP-binding</keyword>
<dbReference type="Pfam" id="PF17177">
    <property type="entry name" value="PPR_long"/>
    <property type="match status" value="1"/>
</dbReference>
<dbReference type="GO" id="GO:0003924">
    <property type="term" value="F:GTPase activity"/>
    <property type="evidence" value="ECO:0007669"/>
    <property type="project" value="InterPro"/>
</dbReference>
<dbReference type="GO" id="GO:0051607">
    <property type="term" value="P:defense response to virus"/>
    <property type="evidence" value="ECO:0007669"/>
    <property type="project" value="UniProtKB-ARBA"/>
</dbReference>
<dbReference type="PROSITE" id="PS51422">
    <property type="entry name" value="SAR1"/>
    <property type="match status" value="1"/>
</dbReference>
<dbReference type="GO" id="GO:0005525">
    <property type="term" value="F:GTP binding"/>
    <property type="evidence" value="ECO:0007669"/>
    <property type="project" value="UniProtKB-KW"/>
</dbReference>
<protein>
    <submittedName>
        <fullName evidence="20">GTP binding protein, putative</fullName>
    </submittedName>
</protein>
<dbReference type="InterPro" id="IPR006689">
    <property type="entry name" value="Small_GTPase_ARF/SAR"/>
</dbReference>
<evidence type="ECO:0000313" key="20">
    <source>
        <dbReference type="EMBL" id="EEF37106.1"/>
    </source>
</evidence>
<evidence type="ECO:0000256" key="15">
    <source>
        <dbReference type="PIRSR" id="PIRSR606689-1"/>
    </source>
</evidence>
<keyword evidence="9" id="KW-0131">Cell cycle</keyword>
<feature type="region of interest" description="Disordered" evidence="18">
    <location>
        <begin position="895"/>
        <end position="921"/>
    </location>
</feature>
<dbReference type="AlphaFoldDB" id="B9SH09"/>
<evidence type="ECO:0000256" key="11">
    <source>
        <dbReference type="ARBA" id="ARBA00023134"/>
    </source>
</evidence>
<dbReference type="InterPro" id="IPR033443">
    <property type="entry name" value="PROP1-like_PPR_dom"/>
</dbReference>
<dbReference type="PANTHER" id="PTHR46935:SF2">
    <property type="entry name" value="PENTACOTRIPEPTIDE-REPEAT REGION OF PRORP DOMAIN-CONTAINING PROTEIN"/>
    <property type="match status" value="1"/>
</dbReference>
<dbReference type="InterPro" id="IPR005225">
    <property type="entry name" value="Small_GTP-bd"/>
</dbReference>
<dbReference type="PRINTS" id="PR00328">
    <property type="entry name" value="SAR1GTPBP"/>
</dbReference>
<evidence type="ECO:0000256" key="13">
    <source>
        <dbReference type="ARBA" id="ARBA00058702"/>
    </source>
</evidence>
<name>B9SH09_RICCO</name>
<evidence type="ECO:0000313" key="21">
    <source>
        <dbReference type="Proteomes" id="UP000008311"/>
    </source>
</evidence>
<keyword evidence="6" id="KW-0677">Repeat</keyword>
<dbReference type="eggNOG" id="KOG4197">
    <property type="taxonomic scope" value="Eukaryota"/>
</dbReference>